<comment type="caution">
    <text evidence="8">The sequence shown here is derived from an EMBL/GenBank/DDBJ whole genome shotgun (WGS) entry which is preliminary data.</text>
</comment>
<evidence type="ECO:0000256" key="7">
    <source>
        <dbReference type="SAM" id="Phobius"/>
    </source>
</evidence>
<keyword evidence="6 7" id="KW-0472">Membrane</keyword>
<feature type="transmembrane region" description="Helical" evidence="7">
    <location>
        <begin position="186"/>
        <end position="205"/>
    </location>
</feature>
<evidence type="ECO:0000256" key="6">
    <source>
        <dbReference type="ARBA" id="ARBA00023136"/>
    </source>
</evidence>
<dbReference type="Proteomes" id="UP000471298">
    <property type="component" value="Unassembled WGS sequence"/>
</dbReference>
<dbReference type="InterPro" id="IPR051800">
    <property type="entry name" value="PqiA-PqiB_transport"/>
</dbReference>
<keyword evidence="4 7" id="KW-0812">Transmembrane</keyword>
<keyword evidence="3" id="KW-0997">Cell inner membrane</keyword>
<keyword evidence="2" id="KW-1003">Cell membrane</keyword>
<accession>A0A6N7ERV1</accession>
<feature type="transmembrane region" description="Helical" evidence="7">
    <location>
        <begin position="155"/>
        <end position="180"/>
    </location>
</feature>
<dbReference type="InterPro" id="IPR007498">
    <property type="entry name" value="PqiA-like"/>
</dbReference>
<evidence type="ECO:0000256" key="5">
    <source>
        <dbReference type="ARBA" id="ARBA00022989"/>
    </source>
</evidence>
<dbReference type="InParanoid" id="A0A6N7ERV1"/>
<evidence type="ECO:0000313" key="9">
    <source>
        <dbReference type="Proteomes" id="UP000471298"/>
    </source>
</evidence>
<dbReference type="GO" id="GO:0005886">
    <property type="term" value="C:plasma membrane"/>
    <property type="evidence" value="ECO:0007669"/>
    <property type="project" value="UniProtKB-SubCell"/>
</dbReference>
<organism evidence="8 9">
    <name type="scientific">Ostreibacterium oceani</name>
    <dbReference type="NCBI Taxonomy" id="2654998"/>
    <lineage>
        <taxon>Bacteria</taxon>
        <taxon>Pseudomonadati</taxon>
        <taxon>Pseudomonadota</taxon>
        <taxon>Gammaproteobacteria</taxon>
        <taxon>Cardiobacteriales</taxon>
        <taxon>Ostreibacteriaceae</taxon>
        <taxon>Ostreibacterium</taxon>
    </lineage>
</organism>
<dbReference type="PANTHER" id="PTHR30462:SF3">
    <property type="entry name" value="INTERMEMBRANE TRANSPORT PROTEIN PQIA"/>
    <property type="match status" value="1"/>
</dbReference>
<proteinExistence type="predicted"/>
<dbReference type="Pfam" id="PF04403">
    <property type="entry name" value="PqiA"/>
    <property type="match status" value="1"/>
</dbReference>
<evidence type="ECO:0000313" key="8">
    <source>
        <dbReference type="EMBL" id="MPV85222.1"/>
    </source>
</evidence>
<feature type="transmembrane region" description="Helical" evidence="7">
    <location>
        <begin position="107"/>
        <end position="134"/>
    </location>
</feature>
<evidence type="ECO:0000256" key="2">
    <source>
        <dbReference type="ARBA" id="ARBA00022475"/>
    </source>
</evidence>
<dbReference type="PANTHER" id="PTHR30462">
    <property type="entry name" value="INTERMEMBRANE TRANSPORT PROTEIN PQIB-RELATED"/>
    <property type="match status" value="1"/>
</dbReference>
<comment type="subcellular location">
    <subcellularLocation>
        <location evidence="1">Cell inner membrane</location>
    </subcellularLocation>
</comment>
<feature type="transmembrane region" description="Helical" evidence="7">
    <location>
        <begin position="62"/>
        <end position="87"/>
    </location>
</feature>
<keyword evidence="9" id="KW-1185">Reference proteome</keyword>
<evidence type="ECO:0000256" key="3">
    <source>
        <dbReference type="ARBA" id="ARBA00022519"/>
    </source>
</evidence>
<dbReference type="EMBL" id="WHNW01000001">
    <property type="protein sequence ID" value="MPV85222.1"/>
    <property type="molecule type" value="Genomic_DNA"/>
</dbReference>
<name>A0A6N7ERV1_9GAMM</name>
<sequence>MRPTSSTSPSPISQNNATTSAAKMGLKTCLTCATLVSMNDTHCPLCHRQVHLRTPQSLSKTWAYLITAIIVFIPANVFPIMAATAITGSQSDTILSGIWHLWQSESYLIALIVFIASFVTPVFKILSMAYLCYTCQIRSSRHILFRTKLYHFSEIIGRWSMIDVFVVALLGALIQMGLFAKIEPNVGIVFFTALVVLTMLAVSQFDPRLIWDLQQDQIATKNSNQRPHNT</sequence>
<evidence type="ECO:0000256" key="1">
    <source>
        <dbReference type="ARBA" id="ARBA00004533"/>
    </source>
</evidence>
<keyword evidence="5 7" id="KW-1133">Transmembrane helix</keyword>
<protein>
    <submittedName>
        <fullName evidence="8">Paraquat-inducible membrane protein A</fullName>
    </submittedName>
</protein>
<evidence type="ECO:0000256" key="4">
    <source>
        <dbReference type="ARBA" id="ARBA00022692"/>
    </source>
</evidence>
<dbReference type="AlphaFoldDB" id="A0A6N7ERV1"/>
<gene>
    <name evidence="8" type="ORF">GCU85_00550</name>
</gene>
<reference evidence="8 9" key="1">
    <citation type="submission" date="2019-10" db="EMBL/GenBank/DDBJ databases">
        <title>Cardiobacteriales fam. a chemoheterotrophic member of the order Cardiobacteriales, and proposal of Cardiobacteriales fam. nov.</title>
        <authorList>
            <person name="Wang C."/>
        </authorList>
    </citation>
    <scope>NUCLEOTIDE SEQUENCE [LARGE SCALE GENOMIC DNA]</scope>
    <source>
        <strain evidence="8 9">ML27</strain>
    </source>
</reference>